<proteinExistence type="predicted"/>
<evidence type="ECO:0000313" key="1">
    <source>
        <dbReference type="EMBL" id="MPM90140.1"/>
    </source>
</evidence>
<protein>
    <submittedName>
        <fullName evidence="1">Uncharacterized protein</fullName>
    </submittedName>
</protein>
<name>A0A645DL18_9ZZZZ</name>
<organism evidence="1">
    <name type="scientific">bioreactor metagenome</name>
    <dbReference type="NCBI Taxonomy" id="1076179"/>
    <lineage>
        <taxon>unclassified sequences</taxon>
        <taxon>metagenomes</taxon>
        <taxon>ecological metagenomes</taxon>
    </lineage>
</organism>
<gene>
    <name evidence="1" type="ORF">SDC9_137257</name>
</gene>
<dbReference type="AlphaFoldDB" id="A0A645DL18"/>
<dbReference type="EMBL" id="VSSQ01037448">
    <property type="protein sequence ID" value="MPM90140.1"/>
    <property type="molecule type" value="Genomic_DNA"/>
</dbReference>
<accession>A0A645DL18</accession>
<reference evidence="1" key="1">
    <citation type="submission" date="2019-08" db="EMBL/GenBank/DDBJ databases">
        <authorList>
            <person name="Kucharzyk K."/>
            <person name="Murdoch R.W."/>
            <person name="Higgins S."/>
            <person name="Loffler F."/>
        </authorList>
    </citation>
    <scope>NUCLEOTIDE SEQUENCE</scope>
</reference>
<sequence length="96" mass="10711">MTVARNTLDLPKKVLIVSGGIKVSIKPMRNNIPIRSPKSPPIMPFAILVEFRVFFLSLNKKNKNRPAVMSHNDKVNMSSLGNFIGQPPILIICLML</sequence>
<comment type="caution">
    <text evidence="1">The sequence shown here is derived from an EMBL/GenBank/DDBJ whole genome shotgun (WGS) entry which is preliminary data.</text>
</comment>